<dbReference type="GO" id="GO:0071949">
    <property type="term" value="F:FAD binding"/>
    <property type="evidence" value="ECO:0007669"/>
    <property type="project" value="InterPro"/>
</dbReference>
<comment type="catalytic activity">
    <reaction evidence="6">
        <text>a D-alpha-amino acid + O2 + H2O = a 2-oxocarboxylate + H2O2 + NH4(+)</text>
        <dbReference type="Rhea" id="RHEA:21816"/>
        <dbReference type="ChEBI" id="CHEBI:15377"/>
        <dbReference type="ChEBI" id="CHEBI:15379"/>
        <dbReference type="ChEBI" id="CHEBI:16240"/>
        <dbReference type="ChEBI" id="CHEBI:28938"/>
        <dbReference type="ChEBI" id="CHEBI:35179"/>
        <dbReference type="ChEBI" id="CHEBI:59871"/>
        <dbReference type="EC" id="1.4.3.3"/>
    </reaction>
    <physiologicalReaction direction="left-to-right" evidence="6">
        <dbReference type="Rhea" id="RHEA:21817"/>
    </physiologicalReaction>
</comment>
<dbReference type="GO" id="GO:0003884">
    <property type="term" value="F:D-amino-acid oxidase activity"/>
    <property type="evidence" value="ECO:0007669"/>
    <property type="project" value="UniProtKB-EC"/>
</dbReference>
<dbReference type="InterPro" id="IPR036188">
    <property type="entry name" value="FAD/NAD-bd_sf"/>
</dbReference>
<feature type="domain" description="FAD dependent oxidoreductase" evidence="8">
    <location>
        <begin position="122"/>
        <end position="388"/>
    </location>
</feature>
<dbReference type="AlphaFoldDB" id="A0A0S3PPB9"/>
<reference evidence="9 10" key="1">
    <citation type="submission" date="2015-08" db="EMBL/GenBank/DDBJ databases">
        <title>Investigation of the bacterial diversity of lava forest soil.</title>
        <authorList>
            <person name="Lee J.S."/>
        </authorList>
    </citation>
    <scope>NUCLEOTIDE SEQUENCE [LARGE SCALE GENOMIC DNA]</scope>
    <source>
        <strain evidence="9 10">GJW-30</strain>
    </source>
</reference>
<evidence type="ECO:0000256" key="1">
    <source>
        <dbReference type="ARBA" id="ARBA00001974"/>
    </source>
</evidence>
<protein>
    <submittedName>
        <fullName evidence="9">FAD dependent oxidoreductase</fullName>
    </submittedName>
</protein>
<evidence type="ECO:0000256" key="5">
    <source>
        <dbReference type="ARBA" id="ARBA00023002"/>
    </source>
</evidence>
<feature type="signal peptide" evidence="7">
    <location>
        <begin position="1"/>
        <end position="23"/>
    </location>
</feature>
<dbReference type="KEGG" id="vgo:GJW-30_1_00297"/>
<evidence type="ECO:0000256" key="2">
    <source>
        <dbReference type="ARBA" id="ARBA00006730"/>
    </source>
</evidence>
<sequence>MLTRRGFLAGGAALLGMPSIARAQICTPLFEGAAPDNLVPPTFDKLIRNAQRVIGVRPHRIGGFRLETEGPLTTPKGVKFIVHNYGHSGAGITLSWGCAAEVVEKVKELVADFEKLKIKPNIAVIGAGVIGLTSATELRNAFRTLPVTVYSDTWDLKKTTSYKAGGQFEPSMIYHQYNTNDERRRLLKRYVERSAARICWLQRTGEAASYGIAARRNFTLNEQAGFDFASMVVKVDHQKLPLTTLQGGGFEYRTWLINPQILLPKLAAQIPAKMRVTKRFRSREEIEALPHNIIINCTGFGAKALFEDRNLQPRRGHLILLRNPQKLRYFFSGGCGREDERVISYMFARQDDIVIGGTLRDASDGDSVTIEDDDKPIFDRMFSNIKMVFAGQSDQCRRLDTTS</sequence>
<dbReference type="InterPro" id="IPR006311">
    <property type="entry name" value="TAT_signal"/>
</dbReference>
<evidence type="ECO:0000256" key="4">
    <source>
        <dbReference type="ARBA" id="ARBA00022827"/>
    </source>
</evidence>
<dbReference type="InterPro" id="IPR006181">
    <property type="entry name" value="D-amino_acid_oxidase_CS"/>
</dbReference>
<dbReference type="EMBL" id="AP014946">
    <property type="protein sequence ID" value="BAT57787.1"/>
    <property type="molecule type" value="Genomic_DNA"/>
</dbReference>
<keyword evidence="4" id="KW-0274">FAD</keyword>
<dbReference type="GO" id="GO:0019478">
    <property type="term" value="P:D-amino acid catabolic process"/>
    <property type="evidence" value="ECO:0007669"/>
    <property type="project" value="TreeGrafter"/>
</dbReference>
<keyword evidence="3" id="KW-0285">Flavoprotein</keyword>
<comment type="similarity">
    <text evidence="2">Belongs to the DAMOX/DASOX family.</text>
</comment>
<dbReference type="Proteomes" id="UP000236884">
    <property type="component" value="Chromosome"/>
</dbReference>
<accession>A0A0S3PPB9</accession>
<name>A0A0S3PPB9_9BRAD</name>
<evidence type="ECO:0000313" key="10">
    <source>
        <dbReference type="Proteomes" id="UP000236884"/>
    </source>
</evidence>
<keyword evidence="7" id="KW-0732">Signal</keyword>
<dbReference type="GO" id="GO:0005737">
    <property type="term" value="C:cytoplasm"/>
    <property type="evidence" value="ECO:0007669"/>
    <property type="project" value="TreeGrafter"/>
</dbReference>
<dbReference type="PROSITE" id="PS00677">
    <property type="entry name" value="DAO"/>
    <property type="match status" value="1"/>
</dbReference>
<dbReference type="OrthoDB" id="246701at2"/>
<evidence type="ECO:0000256" key="3">
    <source>
        <dbReference type="ARBA" id="ARBA00022630"/>
    </source>
</evidence>
<feature type="chain" id="PRO_5006615479" evidence="7">
    <location>
        <begin position="24"/>
        <end position="403"/>
    </location>
</feature>
<comment type="cofactor">
    <cofactor evidence="1">
        <name>FAD</name>
        <dbReference type="ChEBI" id="CHEBI:57692"/>
    </cofactor>
</comment>
<evidence type="ECO:0000256" key="7">
    <source>
        <dbReference type="SAM" id="SignalP"/>
    </source>
</evidence>
<dbReference type="RefSeq" id="WP_096350808.1">
    <property type="nucleotide sequence ID" value="NZ_AP014946.1"/>
</dbReference>
<proteinExistence type="inferred from homology"/>
<dbReference type="Gene3D" id="3.40.50.720">
    <property type="entry name" value="NAD(P)-binding Rossmann-like Domain"/>
    <property type="match status" value="2"/>
</dbReference>
<dbReference type="PANTHER" id="PTHR11530">
    <property type="entry name" value="D-AMINO ACID OXIDASE"/>
    <property type="match status" value="1"/>
</dbReference>
<dbReference type="SUPFAM" id="SSF51905">
    <property type="entry name" value="FAD/NAD(P)-binding domain"/>
    <property type="match status" value="1"/>
</dbReference>
<dbReference type="PANTHER" id="PTHR11530:SF28">
    <property type="entry name" value="D-ASPARTATE OXIDASE 1"/>
    <property type="match status" value="1"/>
</dbReference>
<keyword evidence="10" id="KW-1185">Reference proteome</keyword>
<dbReference type="InterPro" id="IPR023209">
    <property type="entry name" value="DAO"/>
</dbReference>
<dbReference type="PROSITE" id="PS51318">
    <property type="entry name" value="TAT"/>
    <property type="match status" value="1"/>
</dbReference>
<evidence type="ECO:0000259" key="8">
    <source>
        <dbReference type="Pfam" id="PF01266"/>
    </source>
</evidence>
<gene>
    <name evidence="9" type="ORF">GJW-30_1_00297</name>
</gene>
<keyword evidence="5" id="KW-0560">Oxidoreductase</keyword>
<evidence type="ECO:0000256" key="6">
    <source>
        <dbReference type="ARBA" id="ARBA00049547"/>
    </source>
</evidence>
<dbReference type="Gene3D" id="3.30.9.10">
    <property type="entry name" value="D-Amino Acid Oxidase, subunit A, domain 2"/>
    <property type="match status" value="1"/>
</dbReference>
<dbReference type="InterPro" id="IPR006076">
    <property type="entry name" value="FAD-dep_OxRdtase"/>
</dbReference>
<dbReference type="Pfam" id="PF01266">
    <property type="entry name" value="DAO"/>
    <property type="match status" value="1"/>
</dbReference>
<evidence type="ECO:0000313" key="9">
    <source>
        <dbReference type="EMBL" id="BAT57787.1"/>
    </source>
</evidence>
<organism evidence="9 10">
    <name type="scientific">Variibacter gotjawalensis</name>
    <dbReference type="NCBI Taxonomy" id="1333996"/>
    <lineage>
        <taxon>Bacteria</taxon>
        <taxon>Pseudomonadati</taxon>
        <taxon>Pseudomonadota</taxon>
        <taxon>Alphaproteobacteria</taxon>
        <taxon>Hyphomicrobiales</taxon>
        <taxon>Nitrobacteraceae</taxon>
        <taxon>Variibacter</taxon>
    </lineage>
</organism>